<dbReference type="AlphaFoldDB" id="A0AAN8E8W1"/>
<comment type="caution">
    <text evidence="2">The sequence shown here is derived from an EMBL/GenBank/DDBJ whole genome shotgun (WGS) entry which is preliminary data.</text>
</comment>
<keyword evidence="3" id="KW-1185">Reference proteome</keyword>
<dbReference type="InterPro" id="IPR036779">
    <property type="entry name" value="LysM_dom_sf"/>
</dbReference>
<feature type="compositionally biased region" description="Basic and acidic residues" evidence="1">
    <location>
        <begin position="166"/>
        <end position="178"/>
    </location>
</feature>
<evidence type="ECO:0000313" key="3">
    <source>
        <dbReference type="Proteomes" id="UP001316803"/>
    </source>
</evidence>
<gene>
    <name evidence="2" type="ORF">OHC33_010597</name>
</gene>
<dbReference type="EMBL" id="JAKLMC020000048">
    <property type="protein sequence ID" value="KAK5948423.1"/>
    <property type="molecule type" value="Genomic_DNA"/>
</dbReference>
<dbReference type="PANTHER" id="PTHR20932:SF31">
    <property type="entry name" value="RING-TYPE DOMAIN-CONTAINING PROTEIN"/>
    <property type="match status" value="1"/>
</dbReference>
<accession>A0AAN8E8W1</accession>
<name>A0AAN8E8W1_9EURO</name>
<dbReference type="Gene3D" id="1.10.8.10">
    <property type="entry name" value="DNA helicase RuvA subunit, C-terminal domain"/>
    <property type="match status" value="1"/>
</dbReference>
<proteinExistence type="predicted"/>
<evidence type="ECO:0000256" key="1">
    <source>
        <dbReference type="SAM" id="MobiDB-lite"/>
    </source>
</evidence>
<reference evidence="2 3" key="1">
    <citation type="submission" date="2022-12" db="EMBL/GenBank/DDBJ databases">
        <title>Genomic features and morphological characterization of a novel Knufia sp. strain isolated from spacecraft assembly facility.</title>
        <authorList>
            <person name="Teixeira M."/>
            <person name="Chander A.M."/>
            <person name="Stajich J.E."/>
            <person name="Venkateswaran K."/>
        </authorList>
    </citation>
    <scope>NUCLEOTIDE SEQUENCE [LARGE SCALE GENOMIC DNA]</scope>
    <source>
        <strain evidence="2 3">FJI-L2-BK-P2</strain>
    </source>
</reference>
<evidence type="ECO:0008006" key="4">
    <source>
        <dbReference type="Google" id="ProtNLM"/>
    </source>
</evidence>
<protein>
    <recommendedName>
        <fullName evidence="4">LysM domain-containing protein</fullName>
    </recommendedName>
</protein>
<sequence length="197" mass="22151">MPSTGPSALPAEGLRLPPSYRDDEKKPLDPPPAYESLTPRAQARLGGQAPIRPPADTEDTVHFLTPEDTLSSLSLAYRVPQDVLRKHNSLFSDSLLVARKFVLIPRSYYDGPPLSSPPDPEQEERKNKVRRWMVTTKCAEYSMAQLYLKGSQWDLDMAVEAFRADEQWEKDHPMDGKGKQKNRSRRGFGSSLVGQLS</sequence>
<feature type="region of interest" description="Disordered" evidence="1">
    <location>
        <begin position="1"/>
        <end position="59"/>
    </location>
</feature>
<organism evidence="2 3">
    <name type="scientific">Knufia fluminis</name>
    <dbReference type="NCBI Taxonomy" id="191047"/>
    <lineage>
        <taxon>Eukaryota</taxon>
        <taxon>Fungi</taxon>
        <taxon>Dikarya</taxon>
        <taxon>Ascomycota</taxon>
        <taxon>Pezizomycotina</taxon>
        <taxon>Eurotiomycetes</taxon>
        <taxon>Chaetothyriomycetidae</taxon>
        <taxon>Chaetothyriales</taxon>
        <taxon>Trichomeriaceae</taxon>
        <taxon>Knufia</taxon>
    </lineage>
</organism>
<dbReference type="PANTHER" id="PTHR20932">
    <property type="entry name" value="LYSM AND PUTATIVE PEPTIDOGLYCAN-BINDING DOMAIN-CONTAINING PROTEIN"/>
    <property type="match status" value="1"/>
</dbReference>
<evidence type="ECO:0000313" key="2">
    <source>
        <dbReference type="EMBL" id="KAK5948423.1"/>
    </source>
</evidence>
<dbReference type="Proteomes" id="UP001316803">
    <property type="component" value="Unassembled WGS sequence"/>
</dbReference>
<feature type="region of interest" description="Disordered" evidence="1">
    <location>
        <begin position="166"/>
        <end position="197"/>
    </location>
</feature>
<dbReference type="Gene3D" id="3.10.350.10">
    <property type="entry name" value="LysM domain"/>
    <property type="match status" value="1"/>
</dbReference>
<dbReference type="InterPro" id="IPR045030">
    <property type="entry name" value="LYSM1-4"/>
</dbReference>
<feature type="region of interest" description="Disordered" evidence="1">
    <location>
        <begin position="109"/>
        <end position="128"/>
    </location>
</feature>